<dbReference type="SMART" id="SM00226">
    <property type="entry name" value="LMWPc"/>
    <property type="match status" value="1"/>
</dbReference>
<reference evidence="7" key="1">
    <citation type="journal article" date="2019" name="Int. J. Syst. Evol. Microbiol.">
        <title>The Global Catalogue of Microorganisms (GCM) 10K type strain sequencing project: providing services to taxonomists for standard genome sequencing and annotation.</title>
        <authorList>
            <consortium name="The Broad Institute Genomics Platform"/>
            <consortium name="The Broad Institute Genome Sequencing Center for Infectious Disease"/>
            <person name="Wu L."/>
            <person name="Ma J."/>
        </authorList>
    </citation>
    <scope>NUCLEOTIDE SEQUENCE [LARGE SCALE GENOMIC DNA]</scope>
    <source>
        <strain evidence="7">KCTC 33576</strain>
    </source>
</reference>
<keyword evidence="4" id="KW-0904">Protein phosphatase</keyword>
<sequence>MFKVMMVCTGNICRSPMAEIVLREKLREKGLEGLVQVDSTGISNEEVGNGLDRRARKVLVEAGYGDAALDTHTARQLSGAMLAERDLVLVMTARHASAARRLAERAGADGGVIQMFRTFDPAAPSLDENPEHVLDVDDPWYGGMRDFEVCLEQVEAAVAGLVEHLEREASA</sequence>
<dbReference type="PANTHER" id="PTHR11717">
    <property type="entry name" value="LOW MOLECULAR WEIGHT PROTEIN TYROSINE PHOSPHATASE"/>
    <property type="match status" value="1"/>
</dbReference>
<evidence type="ECO:0000256" key="1">
    <source>
        <dbReference type="ARBA" id="ARBA00011063"/>
    </source>
</evidence>
<dbReference type="InterPro" id="IPR023485">
    <property type="entry name" value="Ptyr_pPase"/>
</dbReference>
<dbReference type="Pfam" id="PF01451">
    <property type="entry name" value="LMWPc"/>
    <property type="match status" value="1"/>
</dbReference>
<dbReference type="InterPro" id="IPR017867">
    <property type="entry name" value="Tyr_phospatase_low_mol_wt"/>
</dbReference>
<comment type="similarity">
    <text evidence="1">Belongs to the low molecular weight phosphotyrosine protein phosphatase family.</text>
</comment>
<comment type="caution">
    <text evidence="6">The sequence shown here is derived from an EMBL/GenBank/DDBJ whole genome shotgun (WGS) entry which is preliminary data.</text>
</comment>
<evidence type="ECO:0000256" key="4">
    <source>
        <dbReference type="ARBA" id="ARBA00022912"/>
    </source>
</evidence>
<evidence type="ECO:0000259" key="5">
    <source>
        <dbReference type="SMART" id="SM00226"/>
    </source>
</evidence>
<evidence type="ECO:0000313" key="6">
    <source>
        <dbReference type="EMBL" id="MFD2840788.1"/>
    </source>
</evidence>
<proteinExistence type="inferred from homology"/>
<dbReference type="CDD" id="cd16343">
    <property type="entry name" value="LMWPTP"/>
    <property type="match status" value="1"/>
</dbReference>
<evidence type="ECO:0000256" key="2">
    <source>
        <dbReference type="ARBA" id="ARBA00013064"/>
    </source>
</evidence>
<keyword evidence="3 6" id="KW-0378">Hydrolase</keyword>
<dbReference type="SUPFAM" id="SSF52788">
    <property type="entry name" value="Phosphotyrosine protein phosphatases I"/>
    <property type="match status" value="1"/>
</dbReference>
<dbReference type="PRINTS" id="PR00719">
    <property type="entry name" value="LMWPTPASE"/>
</dbReference>
<keyword evidence="7" id="KW-1185">Reference proteome</keyword>
<dbReference type="EMBL" id="JBHUOP010000003">
    <property type="protein sequence ID" value="MFD2840788.1"/>
    <property type="molecule type" value="Genomic_DNA"/>
</dbReference>
<organism evidence="6 7">
    <name type="scientific">Populibacterium corticicola</name>
    <dbReference type="NCBI Taxonomy" id="1812826"/>
    <lineage>
        <taxon>Bacteria</taxon>
        <taxon>Bacillati</taxon>
        <taxon>Actinomycetota</taxon>
        <taxon>Actinomycetes</taxon>
        <taxon>Micrococcales</taxon>
        <taxon>Jonesiaceae</taxon>
        <taxon>Populibacterium</taxon>
    </lineage>
</organism>
<dbReference type="RefSeq" id="WP_377466681.1">
    <property type="nucleotide sequence ID" value="NZ_JBHUOP010000003.1"/>
</dbReference>
<dbReference type="GO" id="GO:0004725">
    <property type="term" value="F:protein tyrosine phosphatase activity"/>
    <property type="evidence" value="ECO:0007669"/>
    <property type="project" value="UniProtKB-EC"/>
</dbReference>
<protein>
    <recommendedName>
        <fullName evidence="2">protein-tyrosine-phosphatase</fullName>
        <ecNumber evidence="2">3.1.3.48</ecNumber>
    </recommendedName>
</protein>
<feature type="domain" description="Phosphotyrosine protein phosphatase I" evidence="5">
    <location>
        <begin position="2"/>
        <end position="164"/>
    </location>
</feature>
<dbReference type="Gene3D" id="3.40.50.2300">
    <property type="match status" value="1"/>
</dbReference>
<gene>
    <name evidence="6" type="ORF">ACFSYH_09415</name>
</gene>
<evidence type="ECO:0000313" key="7">
    <source>
        <dbReference type="Proteomes" id="UP001597391"/>
    </source>
</evidence>
<dbReference type="EC" id="3.1.3.48" evidence="2"/>
<accession>A0ABW5XGE5</accession>
<dbReference type="PANTHER" id="PTHR11717:SF7">
    <property type="entry name" value="LOW MOLECULAR WEIGHT PHOSPHOTYROSINE PROTEIN PHOSPHATASE"/>
    <property type="match status" value="1"/>
</dbReference>
<evidence type="ECO:0000256" key="3">
    <source>
        <dbReference type="ARBA" id="ARBA00022801"/>
    </source>
</evidence>
<dbReference type="InterPro" id="IPR050438">
    <property type="entry name" value="LMW_PTPase"/>
</dbReference>
<dbReference type="InterPro" id="IPR036196">
    <property type="entry name" value="Ptyr_pPase_sf"/>
</dbReference>
<dbReference type="Proteomes" id="UP001597391">
    <property type="component" value="Unassembled WGS sequence"/>
</dbReference>
<name>A0ABW5XGE5_9MICO</name>